<dbReference type="AlphaFoldDB" id="A0A1S7TM70"/>
<sequence length="216" mass="23582">MESAGFHYKLDIPAETPDCAVVLLHGSGRTEDDLISFGRTVFPNGVLYAPRGAVPWENGFAFFRRKPDRQLDIDDLKHRATSLCQFIDFVFHETGQRPLLVGYSNGAIIAAETICLNRNLSRGAILLRPLSPRTDQALPNLSGYPILLLAGAYDERRHPTDAPHLANQLASAGADVVLQTVETGHGWAEDAADEQLSRQWAANEPISQRAAATPIG</sequence>
<evidence type="ECO:0000313" key="2">
    <source>
        <dbReference type="Proteomes" id="UP000192140"/>
    </source>
</evidence>
<accession>A0A1S7TM70</accession>
<reference evidence="1" key="1">
    <citation type="submission" date="2016-01" db="EMBL/GenBank/DDBJ databases">
        <authorList>
            <person name="Regsiter A."/>
            <person name="william w."/>
        </authorList>
    </citation>
    <scope>NUCLEOTIDE SEQUENCE</scope>
    <source>
        <strain evidence="1">NCPPB 1641</strain>
    </source>
</reference>
<dbReference type="Proteomes" id="UP000192140">
    <property type="component" value="Unassembled WGS sequence"/>
</dbReference>
<protein>
    <submittedName>
        <fullName evidence="1">Uncharacterized protein</fullName>
    </submittedName>
</protein>
<organism evidence="1 2">
    <name type="scientific">Agrobacterium deltaense NCPPB 1641</name>
    <dbReference type="NCBI Taxonomy" id="1183425"/>
    <lineage>
        <taxon>Bacteria</taxon>
        <taxon>Pseudomonadati</taxon>
        <taxon>Pseudomonadota</taxon>
        <taxon>Alphaproteobacteria</taxon>
        <taxon>Hyphomicrobiales</taxon>
        <taxon>Rhizobiaceae</taxon>
        <taxon>Rhizobium/Agrobacterium group</taxon>
        <taxon>Agrobacterium</taxon>
    </lineage>
</organism>
<dbReference type="RefSeq" id="WP_080852333.1">
    <property type="nucleotide sequence ID" value="NZ_LT009775.1"/>
</dbReference>
<evidence type="ECO:0000313" key="1">
    <source>
        <dbReference type="EMBL" id="CVI55723.1"/>
    </source>
</evidence>
<dbReference type="Gene3D" id="3.40.50.1820">
    <property type="entry name" value="alpha/beta hydrolase"/>
    <property type="match status" value="1"/>
</dbReference>
<dbReference type="InterPro" id="IPR029058">
    <property type="entry name" value="AB_hydrolase_fold"/>
</dbReference>
<gene>
    <name evidence="1" type="ORF">AGR7A_Cc210255</name>
</gene>
<proteinExistence type="predicted"/>
<keyword evidence="2" id="KW-1185">Reference proteome</keyword>
<name>A0A1S7TM70_9HYPH</name>
<comment type="caution">
    <text evidence="1">The sequence shown here is derived from an EMBL/GenBank/DDBJ whole genome shotgun (WGS) entry which is preliminary data.</text>
</comment>
<dbReference type="EMBL" id="FCNP01000014">
    <property type="protein sequence ID" value="CVI55723.1"/>
    <property type="molecule type" value="Genomic_DNA"/>
</dbReference>
<dbReference type="SUPFAM" id="SSF53474">
    <property type="entry name" value="alpha/beta-Hydrolases"/>
    <property type="match status" value="1"/>
</dbReference>